<comment type="caution">
    <text evidence="15">The sequence shown here is derived from an EMBL/GenBank/DDBJ whole genome shotgun (WGS) entry which is preliminary data.</text>
</comment>
<dbReference type="GO" id="GO:0008033">
    <property type="term" value="P:tRNA processing"/>
    <property type="evidence" value="ECO:0007669"/>
    <property type="project" value="UniProtKB-KW"/>
</dbReference>
<proteinExistence type="inferred from homology"/>
<dbReference type="EMBL" id="PQWO01000007">
    <property type="protein sequence ID" value="PZD72970.1"/>
    <property type="molecule type" value="Genomic_DNA"/>
</dbReference>
<keyword evidence="3" id="KW-0820">tRNA-binding</keyword>
<feature type="domain" description="tRNA nucleotidyltransferase/poly(A) polymerase RNA and SrmB- binding" evidence="13">
    <location>
        <begin position="163"/>
        <end position="222"/>
    </location>
</feature>
<evidence type="ECO:0000256" key="8">
    <source>
        <dbReference type="ARBA" id="ARBA00022741"/>
    </source>
</evidence>
<dbReference type="CDD" id="cd05398">
    <property type="entry name" value="NT_ClassII-CCAase"/>
    <property type="match status" value="1"/>
</dbReference>
<gene>
    <name evidence="15" type="primary">cca_1</name>
    <name evidence="15" type="ORF">C1752_02761</name>
</gene>
<evidence type="ECO:0000313" key="15">
    <source>
        <dbReference type="EMBL" id="PZD72970.1"/>
    </source>
</evidence>
<keyword evidence="5" id="KW-0819">tRNA processing</keyword>
<dbReference type="SUPFAM" id="SSF81891">
    <property type="entry name" value="Poly A polymerase C-terminal region-like"/>
    <property type="match status" value="1"/>
</dbReference>
<dbReference type="Pfam" id="PF01743">
    <property type="entry name" value="PolyA_pol"/>
    <property type="match status" value="1"/>
</dbReference>
<dbReference type="RefSeq" id="WP_233501583.1">
    <property type="nucleotide sequence ID" value="NZ_CAWNWM010000007.1"/>
</dbReference>
<evidence type="ECO:0000256" key="10">
    <source>
        <dbReference type="ARBA" id="ARBA00022884"/>
    </source>
</evidence>
<feature type="domain" description="CCA-adding enzyme C-terminal" evidence="14">
    <location>
        <begin position="277"/>
        <end position="414"/>
    </location>
</feature>
<dbReference type="InterPro" id="IPR050124">
    <property type="entry name" value="tRNA_CCA-adding_enzyme"/>
</dbReference>
<evidence type="ECO:0000256" key="5">
    <source>
        <dbReference type="ARBA" id="ARBA00022694"/>
    </source>
</evidence>
<evidence type="ECO:0000256" key="4">
    <source>
        <dbReference type="ARBA" id="ARBA00022679"/>
    </source>
</evidence>
<dbReference type="AlphaFoldDB" id="A0A2W1JHD1"/>
<dbReference type="Gene3D" id="3.30.460.10">
    <property type="entry name" value="Beta Polymerase, domain 2"/>
    <property type="match status" value="1"/>
</dbReference>
<evidence type="ECO:0000256" key="3">
    <source>
        <dbReference type="ARBA" id="ARBA00022555"/>
    </source>
</evidence>
<dbReference type="InterPro" id="IPR032810">
    <property type="entry name" value="CCA-adding_enz_C"/>
</dbReference>
<dbReference type="InterPro" id="IPR032828">
    <property type="entry name" value="PolyA_RNA-bd"/>
</dbReference>
<dbReference type="PANTHER" id="PTHR47545">
    <property type="entry name" value="MULTIFUNCTIONAL CCA PROTEIN"/>
    <property type="match status" value="1"/>
</dbReference>
<evidence type="ECO:0000256" key="7">
    <source>
        <dbReference type="ARBA" id="ARBA00022723"/>
    </source>
</evidence>
<protein>
    <submittedName>
        <fullName evidence="15">CCA-adding enzyme</fullName>
        <ecNumber evidence="15">2.7.7.72</ecNumber>
    </submittedName>
</protein>
<evidence type="ECO:0000259" key="14">
    <source>
        <dbReference type="Pfam" id="PF13735"/>
    </source>
</evidence>
<name>A0A2W1JHD1_9CYAN</name>
<reference evidence="15 16" key="1">
    <citation type="journal article" date="2018" name="Sci. Rep.">
        <title>A novel species of the marine cyanobacterium Acaryochloris with a unique pigment content and lifestyle.</title>
        <authorList>
            <person name="Partensky F."/>
            <person name="Six C."/>
            <person name="Ratin M."/>
            <person name="Garczarek L."/>
            <person name="Vaulot D."/>
            <person name="Probert I."/>
            <person name="Calteau A."/>
            <person name="Gourvil P."/>
            <person name="Marie D."/>
            <person name="Grebert T."/>
            <person name="Bouchier C."/>
            <person name="Le Panse S."/>
            <person name="Gachenot M."/>
            <person name="Rodriguez F."/>
            <person name="Garrido J.L."/>
        </authorList>
    </citation>
    <scope>NUCLEOTIDE SEQUENCE [LARGE SCALE GENOMIC DNA]</scope>
    <source>
        <strain evidence="15 16">RCC1774</strain>
    </source>
</reference>
<evidence type="ECO:0000256" key="6">
    <source>
        <dbReference type="ARBA" id="ARBA00022695"/>
    </source>
</evidence>
<dbReference type="InterPro" id="IPR043519">
    <property type="entry name" value="NT_sf"/>
</dbReference>
<keyword evidence="16" id="KW-1185">Reference proteome</keyword>
<keyword evidence="10 11" id="KW-0694">RNA-binding</keyword>
<dbReference type="PANTHER" id="PTHR47545:SF2">
    <property type="entry name" value="CC-ADDING TRNA NUCLEOTIDYLTRANSFERASE"/>
    <property type="match status" value="1"/>
</dbReference>
<organism evidence="15 16">
    <name type="scientific">Acaryochloris thomasi RCC1774</name>
    <dbReference type="NCBI Taxonomy" id="1764569"/>
    <lineage>
        <taxon>Bacteria</taxon>
        <taxon>Bacillati</taxon>
        <taxon>Cyanobacteriota</taxon>
        <taxon>Cyanophyceae</taxon>
        <taxon>Acaryochloridales</taxon>
        <taxon>Acaryochloridaceae</taxon>
        <taxon>Acaryochloris</taxon>
        <taxon>Acaryochloris thomasi</taxon>
    </lineage>
</organism>
<evidence type="ECO:0000256" key="9">
    <source>
        <dbReference type="ARBA" id="ARBA00022842"/>
    </source>
</evidence>
<dbReference type="Proteomes" id="UP000248857">
    <property type="component" value="Unassembled WGS sequence"/>
</dbReference>
<dbReference type="GO" id="GO:0004810">
    <property type="term" value="F:CCA tRNA nucleotidyltransferase activity"/>
    <property type="evidence" value="ECO:0007669"/>
    <property type="project" value="UniProtKB-EC"/>
</dbReference>
<dbReference type="EC" id="2.7.7.72" evidence="15"/>
<dbReference type="SUPFAM" id="SSF81301">
    <property type="entry name" value="Nucleotidyltransferase"/>
    <property type="match status" value="1"/>
</dbReference>
<evidence type="ECO:0000259" key="13">
    <source>
        <dbReference type="Pfam" id="PF12627"/>
    </source>
</evidence>
<dbReference type="Pfam" id="PF12627">
    <property type="entry name" value="PolyA_pol_RNAbd"/>
    <property type="match status" value="1"/>
</dbReference>
<dbReference type="GO" id="GO:0000166">
    <property type="term" value="F:nucleotide binding"/>
    <property type="evidence" value="ECO:0007669"/>
    <property type="project" value="UniProtKB-KW"/>
</dbReference>
<dbReference type="Gene3D" id="1.10.3090.10">
    <property type="entry name" value="cca-adding enzyme, domain 2"/>
    <property type="match status" value="1"/>
</dbReference>
<evidence type="ECO:0000259" key="12">
    <source>
        <dbReference type="Pfam" id="PF01743"/>
    </source>
</evidence>
<evidence type="ECO:0000256" key="1">
    <source>
        <dbReference type="ARBA" id="ARBA00001946"/>
    </source>
</evidence>
<feature type="domain" description="Poly A polymerase head" evidence="12">
    <location>
        <begin position="26"/>
        <end position="138"/>
    </location>
</feature>
<evidence type="ECO:0000313" key="16">
    <source>
        <dbReference type="Proteomes" id="UP000248857"/>
    </source>
</evidence>
<dbReference type="GO" id="GO:0046872">
    <property type="term" value="F:metal ion binding"/>
    <property type="evidence" value="ECO:0007669"/>
    <property type="project" value="UniProtKB-KW"/>
</dbReference>
<dbReference type="InterPro" id="IPR002646">
    <property type="entry name" value="PolA_pol_head_dom"/>
</dbReference>
<comment type="similarity">
    <text evidence="2 11">Belongs to the tRNA nucleotidyltransferase/poly(A) polymerase family.</text>
</comment>
<dbReference type="Pfam" id="PF13735">
    <property type="entry name" value="tRNA_NucTran2_2"/>
    <property type="match status" value="1"/>
</dbReference>
<keyword evidence="6 15" id="KW-0548">Nucleotidyltransferase</keyword>
<accession>A0A2W1JHD1</accession>
<comment type="cofactor">
    <cofactor evidence="1">
        <name>Mg(2+)</name>
        <dbReference type="ChEBI" id="CHEBI:18420"/>
    </cofactor>
</comment>
<keyword evidence="8" id="KW-0547">Nucleotide-binding</keyword>
<keyword evidence="9" id="KW-0460">Magnesium</keyword>
<keyword evidence="4 11" id="KW-0808">Transferase</keyword>
<keyword evidence="7" id="KW-0479">Metal-binding</keyword>
<evidence type="ECO:0000256" key="11">
    <source>
        <dbReference type="RuleBase" id="RU003953"/>
    </source>
</evidence>
<dbReference type="GO" id="GO:0000049">
    <property type="term" value="F:tRNA binding"/>
    <property type="evidence" value="ECO:0007669"/>
    <property type="project" value="UniProtKB-KW"/>
</dbReference>
<sequence>MSSTDQQFVALFDQWPFDLAWIPDSAYLVGGYVRDVLRGRSPTYLDLDFVLPSNAVETAQAIAEHYEAGFVLLDAERHIARVVFPSATADFAQQMGDTLTDDLQRRDFTVNAIASNPHTQELVDPTGGLQDIQQGVMRMIAPQNFQDDPLRLMRAYRQAAQLGFELDPTTQNAIRQFAPLLQQISAERVRVELGYLLSHAQGTPWLQQLWQDQLLASWLPHAAGLDQIAAVDSAVKKLEIAWPEMIPLLLQPLNDRAQGSEAAQRTLLSLVKLLGLLAPDVKTAKQTLSNLKYARAEMSLVLSLLQSCNTLSQRSMHQLSRREQYFLFQQVGSAFPALVVWLMAVGHSLEEMHPFIEAYFDPESLVAHPQPLVSGKTLMTALGLKSGPQIGELLTALELAQADGKIETSKEALVLAQIWQSEGRC</sequence>
<evidence type="ECO:0000256" key="2">
    <source>
        <dbReference type="ARBA" id="ARBA00007265"/>
    </source>
</evidence>